<name>A0A166TAW8_9AGAM</name>
<accession>A0A166TAW8</accession>
<proteinExistence type="predicted"/>
<evidence type="ECO:0000313" key="3">
    <source>
        <dbReference type="Proteomes" id="UP000076532"/>
    </source>
</evidence>
<evidence type="ECO:0000256" key="1">
    <source>
        <dbReference type="SAM" id="MobiDB-lite"/>
    </source>
</evidence>
<dbReference type="AlphaFoldDB" id="A0A166TAW8"/>
<dbReference type="EMBL" id="KV417494">
    <property type="protein sequence ID" value="KZP30415.1"/>
    <property type="molecule type" value="Genomic_DNA"/>
</dbReference>
<protein>
    <submittedName>
        <fullName evidence="2">Uncharacterized protein</fullName>
    </submittedName>
</protein>
<sequence length="172" mass="19238">MRCVPYERERELKIPLLGEELPQPQLLKIRLPRRETHIKRVEETLSGPPLAPVGAVRGAVEVVREGERHLEVARQLGVAVRRGRELVRVRAREALRAGDAAGHVVAGRVAAPDAQQARLELRVARDALPHHLAAVRLQAPVRHGLQVRELRPKPLLLGPHPRPPQQLETVRP</sequence>
<feature type="region of interest" description="Disordered" evidence="1">
    <location>
        <begin position="152"/>
        <end position="172"/>
    </location>
</feature>
<dbReference type="Proteomes" id="UP000076532">
    <property type="component" value="Unassembled WGS sequence"/>
</dbReference>
<gene>
    <name evidence="2" type="ORF">FIBSPDRAFT_946130</name>
</gene>
<reference evidence="2 3" key="1">
    <citation type="journal article" date="2016" name="Mol. Biol. Evol.">
        <title>Comparative Genomics of Early-Diverging Mushroom-Forming Fungi Provides Insights into the Origins of Lignocellulose Decay Capabilities.</title>
        <authorList>
            <person name="Nagy L.G."/>
            <person name="Riley R."/>
            <person name="Tritt A."/>
            <person name="Adam C."/>
            <person name="Daum C."/>
            <person name="Floudas D."/>
            <person name="Sun H."/>
            <person name="Yadav J.S."/>
            <person name="Pangilinan J."/>
            <person name="Larsson K.H."/>
            <person name="Matsuura K."/>
            <person name="Barry K."/>
            <person name="Labutti K."/>
            <person name="Kuo R."/>
            <person name="Ohm R.A."/>
            <person name="Bhattacharya S.S."/>
            <person name="Shirouzu T."/>
            <person name="Yoshinaga Y."/>
            <person name="Martin F.M."/>
            <person name="Grigoriev I.V."/>
            <person name="Hibbett D.S."/>
        </authorList>
    </citation>
    <scope>NUCLEOTIDE SEQUENCE [LARGE SCALE GENOMIC DNA]</scope>
    <source>
        <strain evidence="2 3">CBS 109695</strain>
    </source>
</reference>
<evidence type="ECO:0000313" key="2">
    <source>
        <dbReference type="EMBL" id="KZP30415.1"/>
    </source>
</evidence>
<keyword evidence="3" id="KW-1185">Reference proteome</keyword>
<organism evidence="2 3">
    <name type="scientific">Athelia psychrophila</name>
    <dbReference type="NCBI Taxonomy" id="1759441"/>
    <lineage>
        <taxon>Eukaryota</taxon>
        <taxon>Fungi</taxon>
        <taxon>Dikarya</taxon>
        <taxon>Basidiomycota</taxon>
        <taxon>Agaricomycotina</taxon>
        <taxon>Agaricomycetes</taxon>
        <taxon>Agaricomycetidae</taxon>
        <taxon>Atheliales</taxon>
        <taxon>Atheliaceae</taxon>
        <taxon>Athelia</taxon>
    </lineage>
</organism>